<evidence type="ECO:0000256" key="1">
    <source>
        <dbReference type="SAM" id="SignalP"/>
    </source>
</evidence>
<keyword evidence="1" id="KW-0732">Signal</keyword>
<sequence length="169" mass="16932">MMRTTRKIAVAIAATALLGATGGTTAQAASVAAAGAAPSACRPANHLAKTAGAPSSAGHRHYRVTLTAPRGYDACRLAGSPTDVRFSNHGSESGITAGRYGSQRTAVTFGPGHPVHFDIQVPDNDCGALADEASFTLRAPDGEIPGTSVAEGRLRVAAGTLVGPVRSGA</sequence>
<feature type="signal peptide" evidence="1">
    <location>
        <begin position="1"/>
        <end position="28"/>
    </location>
</feature>
<gene>
    <name evidence="3" type="ORF">OG398_00845</name>
</gene>
<evidence type="ECO:0000259" key="2">
    <source>
        <dbReference type="Pfam" id="PF14016"/>
    </source>
</evidence>
<dbReference type="Pfam" id="PF14016">
    <property type="entry name" value="DUF4232"/>
    <property type="match status" value="1"/>
</dbReference>
<feature type="domain" description="DUF4232" evidence="2">
    <location>
        <begin position="44"/>
        <end position="128"/>
    </location>
</feature>
<reference evidence="3" key="1">
    <citation type="submission" date="2022-10" db="EMBL/GenBank/DDBJ databases">
        <title>The complete genomes of actinobacterial strains from the NBC collection.</title>
        <authorList>
            <person name="Joergensen T.S."/>
            <person name="Alvarez Arevalo M."/>
            <person name="Sterndorff E.B."/>
            <person name="Faurdal D."/>
            <person name="Vuksanovic O."/>
            <person name="Mourched A.-S."/>
            <person name="Charusanti P."/>
            <person name="Shaw S."/>
            <person name="Blin K."/>
            <person name="Weber T."/>
        </authorList>
    </citation>
    <scope>NUCLEOTIDE SEQUENCE</scope>
    <source>
        <strain evidence="3">NBC_00008</strain>
    </source>
</reference>
<name>A0AAU2VJ21_9ACTN</name>
<dbReference type="InterPro" id="IPR025326">
    <property type="entry name" value="DUF4232"/>
</dbReference>
<evidence type="ECO:0000313" key="3">
    <source>
        <dbReference type="EMBL" id="WTW66917.1"/>
    </source>
</evidence>
<dbReference type="AlphaFoldDB" id="A0AAU2VJ21"/>
<proteinExistence type="predicted"/>
<organism evidence="3">
    <name type="scientific">Streptomyces sp. NBC_00008</name>
    <dbReference type="NCBI Taxonomy" id="2903610"/>
    <lineage>
        <taxon>Bacteria</taxon>
        <taxon>Bacillati</taxon>
        <taxon>Actinomycetota</taxon>
        <taxon>Actinomycetes</taxon>
        <taxon>Kitasatosporales</taxon>
        <taxon>Streptomycetaceae</taxon>
        <taxon>Streptomyces</taxon>
    </lineage>
</organism>
<protein>
    <submittedName>
        <fullName evidence="3">DUF4232 domain-containing protein</fullName>
    </submittedName>
</protein>
<accession>A0AAU2VJ21</accession>
<dbReference type="EMBL" id="CP108313">
    <property type="protein sequence ID" value="WTW66917.1"/>
    <property type="molecule type" value="Genomic_DNA"/>
</dbReference>
<feature type="chain" id="PRO_5043356688" evidence="1">
    <location>
        <begin position="29"/>
        <end position="169"/>
    </location>
</feature>